<feature type="compositionally biased region" description="Low complexity" evidence="1">
    <location>
        <begin position="541"/>
        <end position="559"/>
    </location>
</feature>
<proteinExistence type="predicted"/>
<dbReference type="EMBL" id="JABXXO010000010">
    <property type="protein sequence ID" value="KAF7767957.1"/>
    <property type="molecule type" value="Genomic_DNA"/>
</dbReference>
<feature type="compositionally biased region" description="Basic and acidic residues" evidence="1">
    <location>
        <begin position="139"/>
        <end position="149"/>
    </location>
</feature>
<sequence>MNSVYVPTRIVGILKKVANVVGVLGISNHCLLHPQAKPNEQRTEDAISGTPRELAWHTLKAVEWPSWPTKSDWQRARSIIVDKWVTMSSGTRAGVTEGLLRAHTSPLPWLGRTITWPSVLSMQVNLNPNDFQDGPPPPPEKRNDEQRGQDPFKLLPAHQRKLEQLTPDPIHQLLASPTLFNPLQKPRFPIVLCHGLYGFDARGPASLPSMRVHYWSNVLKILRERVGAEVIVTSVPGTGSIASRAARLDEQLKNKAKGQCVNMLAHSMGGLDSRYLITHLRPTEYTPLSLMSVSTPHRGSPFMDWCAERIGIGKRIQQERELAENGFPLVPPVSPYDVKTETKSSLSFSSLPSSFTTLLLSIVDSPAYSNLTSAFLNNVFNPATPDDPNVKYFSVAGRLSNMSIWHPLWLPKAILDETEKGERLKLKKIWEERQSSDEMDSDDVDGVPLWAQEKEWGNDGLVTVQSAKWGEFLGIMEGCEHWEMRGARGIDIDLPSLNSLNFGLSKSGSDEWSIMDWSRFLHAWKREENIERDAKRAAAAASSSLKTGSSSSSADTRAATPQDVSNANQDAVVKASTEQLSTVFDWLVDQLPTSVKPVSLNMPLKAPESVIEAANEFMKKARSKTQKQDAEAAKTKVHDNSKKNELGTKEDLEKFYVTLSRKMYDEGF</sequence>
<evidence type="ECO:0008006" key="4">
    <source>
        <dbReference type="Google" id="ProtNLM"/>
    </source>
</evidence>
<evidence type="ECO:0000313" key="3">
    <source>
        <dbReference type="Proteomes" id="UP000629468"/>
    </source>
</evidence>
<feature type="region of interest" description="Disordered" evidence="1">
    <location>
        <begin position="623"/>
        <end position="645"/>
    </location>
</feature>
<organism evidence="2 3">
    <name type="scientific">Agaricus bisporus var. burnettii</name>
    <dbReference type="NCBI Taxonomy" id="192524"/>
    <lineage>
        <taxon>Eukaryota</taxon>
        <taxon>Fungi</taxon>
        <taxon>Dikarya</taxon>
        <taxon>Basidiomycota</taxon>
        <taxon>Agaricomycotina</taxon>
        <taxon>Agaricomycetes</taxon>
        <taxon>Agaricomycetidae</taxon>
        <taxon>Agaricales</taxon>
        <taxon>Agaricineae</taxon>
        <taxon>Agaricaceae</taxon>
        <taxon>Agaricus</taxon>
    </lineage>
</organism>
<dbReference type="Proteomes" id="UP000629468">
    <property type="component" value="Unassembled WGS sequence"/>
</dbReference>
<reference evidence="2 3" key="1">
    <citation type="journal article" name="Sci. Rep.">
        <title>Telomere-to-telomere assembled and centromere annotated genomes of the two main subspecies of the button mushroom Agaricus bisporus reveal especially polymorphic chromosome ends.</title>
        <authorList>
            <person name="Sonnenberg A.S.M."/>
            <person name="Sedaghat-Telgerd N."/>
            <person name="Lavrijssen B."/>
            <person name="Ohm R.A."/>
            <person name="Hendrickx P.M."/>
            <person name="Scholtmeijer K."/>
            <person name="Baars J.J.P."/>
            <person name="van Peer A."/>
        </authorList>
    </citation>
    <scope>NUCLEOTIDE SEQUENCE [LARGE SCALE GENOMIC DNA]</scope>
    <source>
        <strain evidence="2 3">H119_p4</strain>
    </source>
</reference>
<dbReference type="AlphaFoldDB" id="A0A8H7C759"/>
<dbReference type="Gene3D" id="3.40.50.1820">
    <property type="entry name" value="alpha/beta hydrolase"/>
    <property type="match status" value="1"/>
</dbReference>
<protein>
    <recommendedName>
        <fullName evidence="4">DUF676 domain-containing protein</fullName>
    </recommendedName>
</protein>
<accession>A0A8H7C759</accession>
<dbReference type="PANTHER" id="PTHR11440">
    <property type="entry name" value="LECITHIN-CHOLESTEROL ACYLTRANSFERASE-RELATED"/>
    <property type="match status" value="1"/>
</dbReference>
<evidence type="ECO:0000256" key="1">
    <source>
        <dbReference type="SAM" id="MobiDB-lite"/>
    </source>
</evidence>
<dbReference type="InterPro" id="IPR029058">
    <property type="entry name" value="AB_hydrolase_fold"/>
</dbReference>
<name>A0A8H7C759_AGABI</name>
<dbReference type="SUPFAM" id="SSF53474">
    <property type="entry name" value="alpha/beta-Hydrolases"/>
    <property type="match status" value="1"/>
</dbReference>
<comment type="caution">
    <text evidence="2">The sequence shown here is derived from an EMBL/GenBank/DDBJ whole genome shotgun (WGS) entry which is preliminary data.</text>
</comment>
<feature type="region of interest" description="Disordered" evidence="1">
    <location>
        <begin position="541"/>
        <end position="570"/>
    </location>
</feature>
<evidence type="ECO:0000313" key="2">
    <source>
        <dbReference type="EMBL" id="KAF7767957.1"/>
    </source>
</evidence>
<feature type="compositionally biased region" description="Basic and acidic residues" evidence="1">
    <location>
        <begin position="626"/>
        <end position="645"/>
    </location>
</feature>
<feature type="region of interest" description="Disordered" evidence="1">
    <location>
        <begin position="125"/>
        <end position="149"/>
    </location>
</feature>
<gene>
    <name evidence="2" type="ORF">Agabi119p4_7200</name>
</gene>